<dbReference type="EC" id="2.7.13.3" evidence="2"/>
<dbReference type="Proteomes" id="UP000563094">
    <property type="component" value="Unassembled WGS sequence"/>
</dbReference>
<keyword evidence="5 8" id="KW-0812">Transmembrane</keyword>
<dbReference type="InterPro" id="IPR003594">
    <property type="entry name" value="HATPase_dom"/>
</dbReference>
<evidence type="ECO:0000256" key="8">
    <source>
        <dbReference type="SAM" id="Phobius"/>
    </source>
</evidence>
<name>A0A839GTA3_9BACT</name>
<evidence type="ECO:0000313" key="10">
    <source>
        <dbReference type="EMBL" id="MBA9077021.1"/>
    </source>
</evidence>
<comment type="catalytic activity">
    <reaction evidence="1">
        <text>ATP + protein L-histidine = ADP + protein N-phospho-L-histidine.</text>
        <dbReference type="EC" id="2.7.13.3"/>
    </reaction>
</comment>
<keyword evidence="4" id="KW-0808">Transferase</keyword>
<dbReference type="InterPro" id="IPR005467">
    <property type="entry name" value="His_kinase_dom"/>
</dbReference>
<keyword evidence="7 8" id="KW-1133">Transmembrane helix</keyword>
<reference evidence="10 11" key="1">
    <citation type="submission" date="2020-08" db="EMBL/GenBank/DDBJ databases">
        <title>Genomic Encyclopedia of Type Strains, Phase IV (KMG-IV): sequencing the most valuable type-strain genomes for metagenomic binning, comparative biology and taxonomic classification.</title>
        <authorList>
            <person name="Goeker M."/>
        </authorList>
    </citation>
    <scope>NUCLEOTIDE SEQUENCE [LARGE SCALE GENOMIC DNA]</scope>
    <source>
        <strain evidence="10 11">DSM 29854</strain>
    </source>
</reference>
<dbReference type="SUPFAM" id="SSF55874">
    <property type="entry name" value="ATPase domain of HSP90 chaperone/DNA topoisomerase II/histidine kinase"/>
    <property type="match status" value="1"/>
</dbReference>
<dbReference type="CDD" id="cd00082">
    <property type="entry name" value="HisKA"/>
    <property type="match status" value="1"/>
</dbReference>
<dbReference type="Pfam" id="PF00512">
    <property type="entry name" value="HisKA"/>
    <property type="match status" value="1"/>
</dbReference>
<proteinExistence type="predicted"/>
<dbReference type="InterPro" id="IPR050428">
    <property type="entry name" value="TCS_sensor_his_kinase"/>
</dbReference>
<organism evidence="10 11">
    <name type="scientific">Rufibacter quisquiliarum</name>
    <dbReference type="NCBI Taxonomy" id="1549639"/>
    <lineage>
        <taxon>Bacteria</taxon>
        <taxon>Pseudomonadati</taxon>
        <taxon>Bacteroidota</taxon>
        <taxon>Cytophagia</taxon>
        <taxon>Cytophagales</taxon>
        <taxon>Hymenobacteraceae</taxon>
        <taxon>Rufibacter</taxon>
    </lineage>
</organism>
<dbReference type="GO" id="GO:0005886">
    <property type="term" value="C:plasma membrane"/>
    <property type="evidence" value="ECO:0007669"/>
    <property type="project" value="TreeGrafter"/>
</dbReference>
<evidence type="ECO:0000259" key="9">
    <source>
        <dbReference type="PROSITE" id="PS50109"/>
    </source>
</evidence>
<dbReference type="SUPFAM" id="SSF47384">
    <property type="entry name" value="Homodimeric domain of signal transducing histidine kinase"/>
    <property type="match status" value="1"/>
</dbReference>
<feature type="transmembrane region" description="Helical" evidence="8">
    <location>
        <begin position="7"/>
        <end position="28"/>
    </location>
</feature>
<evidence type="ECO:0000256" key="5">
    <source>
        <dbReference type="ARBA" id="ARBA00022692"/>
    </source>
</evidence>
<gene>
    <name evidence="10" type="ORF">FHS90_001729</name>
</gene>
<comment type="caution">
    <text evidence="10">The sequence shown here is derived from an EMBL/GenBank/DDBJ whole genome shotgun (WGS) entry which is preliminary data.</text>
</comment>
<feature type="transmembrane region" description="Helical" evidence="8">
    <location>
        <begin position="135"/>
        <end position="158"/>
    </location>
</feature>
<dbReference type="SMART" id="SM00388">
    <property type="entry name" value="HisKA"/>
    <property type="match status" value="1"/>
</dbReference>
<evidence type="ECO:0000256" key="6">
    <source>
        <dbReference type="ARBA" id="ARBA00022777"/>
    </source>
</evidence>
<evidence type="ECO:0000256" key="1">
    <source>
        <dbReference type="ARBA" id="ARBA00000085"/>
    </source>
</evidence>
<accession>A0A839GTA3</accession>
<keyword evidence="6 10" id="KW-0418">Kinase</keyword>
<dbReference type="EMBL" id="JACJIQ010000005">
    <property type="protein sequence ID" value="MBA9077021.1"/>
    <property type="molecule type" value="Genomic_DNA"/>
</dbReference>
<dbReference type="Gene3D" id="3.30.565.10">
    <property type="entry name" value="Histidine kinase-like ATPase, C-terminal domain"/>
    <property type="match status" value="1"/>
</dbReference>
<protein>
    <recommendedName>
        <fullName evidence="2">histidine kinase</fullName>
        <ecNumber evidence="2">2.7.13.3</ecNumber>
    </recommendedName>
</protein>
<dbReference type="InterPro" id="IPR036890">
    <property type="entry name" value="HATPase_C_sf"/>
</dbReference>
<keyword evidence="11" id="KW-1185">Reference proteome</keyword>
<keyword evidence="8" id="KW-0472">Membrane</keyword>
<evidence type="ECO:0000256" key="3">
    <source>
        <dbReference type="ARBA" id="ARBA00022553"/>
    </source>
</evidence>
<dbReference type="PANTHER" id="PTHR45436">
    <property type="entry name" value="SENSOR HISTIDINE KINASE YKOH"/>
    <property type="match status" value="1"/>
</dbReference>
<dbReference type="InterPro" id="IPR036097">
    <property type="entry name" value="HisK_dim/P_sf"/>
</dbReference>
<sequence length="419" mass="48124">MKLLNRATAYFAVLLLVVLSAWAALFYYNMLDEIYDSIDDGLENQKILVMQKALQDSTVLAQREFEAGYYQVKELPFNLAANRKDQYRDTLMYMLNEKDYEPVRLLVTVFQQGGRYYELRVITSMVEEDDLIEDLLYSLLWLYLGLLVSLLTLNNLVLKSIWQPFYQILHRLQRFRLEKGEALPPVKTNIEEFRLLHETVDKLLQSNIDTYNSQKAFIENASHELQTPLAISLNKLELLVEKEGLTEEQMLQLGAVMQHLGRLSRLNKSLLLLSKIENRQFQEMGPVNLQEIVRQALADLGDQIEYKELQVSVQEEPCLVQVNPDLATVLVYNLLKNAVVHNVQGGFLNLHLTAQALVLENSGKDQALDTQKLFSRFYKEASASGSTGLGLAIAKAICDLYGFSIRYRYQQAHLLEVTF</sequence>
<dbReference type="PROSITE" id="PS50109">
    <property type="entry name" value="HIS_KIN"/>
    <property type="match status" value="1"/>
</dbReference>
<feature type="domain" description="Histidine kinase" evidence="9">
    <location>
        <begin position="220"/>
        <end position="419"/>
    </location>
</feature>
<dbReference type="AlphaFoldDB" id="A0A839GTA3"/>
<dbReference type="PANTHER" id="PTHR45436:SF5">
    <property type="entry name" value="SENSOR HISTIDINE KINASE TRCS"/>
    <property type="match status" value="1"/>
</dbReference>
<evidence type="ECO:0000256" key="2">
    <source>
        <dbReference type="ARBA" id="ARBA00012438"/>
    </source>
</evidence>
<evidence type="ECO:0000313" key="11">
    <source>
        <dbReference type="Proteomes" id="UP000563094"/>
    </source>
</evidence>
<dbReference type="RefSeq" id="WP_182512678.1">
    <property type="nucleotide sequence ID" value="NZ_JACJIQ010000005.1"/>
</dbReference>
<evidence type="ECO:0000256" key="4">
    <source>
        <dbReference type="ARBA" id="ARBA00022679"/>
    </source>
</evidence>
<keyword evidence="3" id="KW-0597">Phosphoprotein</keyword>
<dbReference type="GO" id="GO:0000155">
    <property type="term" value="F:phosphorelay sensor kinase activity"/>
    <property type="evidence" value="ECO:0007669"/>
    <property type="project" value="InterPro"/>
</dbReference>
<dbReference type="InterPro" id="IPR003661">
    <property type="entry name" value="HisK_dim/P_dom"/>
</dbReference>
<dbReference type="Gene3D" id="1.10.287.130">
    <property type="match status" value="1"/>
</dbReference>
<dbReference type="Pfam" id="PF02518">
    <property type="entry name" value="HATPase_c"/>
    <property type="match status" value="1"/>
</dbReference>
<evidence type="ECO:0000256" key="7">
    <source>
        <dbReference type="ARBA" id="ARBA00022989"/>
    </source>
</evidence>